<dbReference type="Proteomes" id="UP000595437">
    <property type="component" value="Chromosome 8"/>
</dbReference>
<dbReference type="EMBL" id="CP045897">
    <property type="protein sequence ID" value="QQP51931.1"/>
    <property type="molecule type" value="Genomic_DNA"/>
</dbReference>
<organism evidence="2 3">
    <name type="scientific">Caligus rogercresseyi</name>
    <name type="common">Sea louse</name>
    <dbReference type="NCBI Taxonomy" id="217165"/>
    <lineage>
        <taxon>Eukaryota</taxon>
        <taxon>Metazoa</taxon>
        <taxon>Ecdysozoa</taxon>
        <taxon>Arthropoda</taxon>
        <taxon>Crustacea</taxon>
        <taxon>Multicrustacea</taxon>
        <taxon>Hexanauplia</taxon>
        <taxon>Copepoda</taxon>
        <taxon>Siphonostomatoida</taxon>
        <taxon>Caligidae</taxon>
        <taxon>Caligus</taxon>
    </lineage>
</organism>
<dbReference type="EMBL" id="CP045897">
    <property type="protein sequence ID" value="QQP51416.1"/>
    <property type="molecule type" value="Genomic_DNA"/>
</dbReference>
<evidence type="ECO:0000313" key="1">
    <source>
        <dbReference type="EMBL" id="QQP51416.1"/>
    </source>
</evidence>
<proteinExistence type="predicted"/>
<evidence type="ECO:0000313" key="3">
    <source>
        <dbReference type="Proteomes" id="UP000595437"/>
    </source>
</evidence>
<reference evidence="3" key="1">
    <citation type="submission" date="2021-01" db="EMBL/GenBank/DDBJ databases">
        <title>Caligus Genome Assembly.</title>
        <authorList>
            <person name="Gallardo-Escarate C."/>
        </authorList>
    </citation>
    <scope>NUCLEOTIDE SEQUENCE [LARGE SCALE GENOMIC DNA]</scope>
</reference>
<name>A0A7T8HLF9_CALRO</name>
<gene>
    <name evidence="1" type="ORF">FKW44_012771</name>
    <name evidence="2" type="ORF">FKW44_013427</name>
</gene>
<sequence>MKIAVLSYNVNSNASDVVSLVDSRLKDTRSISYLIPPSHDTFISLVQQRLSHTSRGVVLMIRRTLTPCLIKADPLGNFISTDIIFNREITRVIGVYEPNMDFTKILPGNNNENVKYSYHRKN</sequence>
<evidence type="ECO:0000313" key="2">
    <source>
        <dbReference type="EMBL" id="QQP51931.1"/>
    </source>
</evidence>
<feature type="non-terminal residue" evidence="2">
    <location>
        <position position="122"/>
    </location>
</feature>
<keyword evidence="3" id="KW-1185">Reference proteome</keyword>
<protein>
    <submittedName>
        <fullName evidence="2">Uncharacterized protein</fullName>
    </submittedName>
</protein>
<accession>A0A7T8HLF9</accession>
<dbReference type="AlphaFoldDB" id="A0A7T8HLF9"/>
<reference evidence="2" key="2">
    <citation type="journal article" name="Sci. Data">
        <title>Chromosome-scale genome assembly of the sea louse Caligus rogercresseyi by SMRT sequencing and Hi-C analysis.</title>
        <authorList>
            <person name="Gallardo-Escarate C."/>
            <person name="Valenzuela-Munoz V."/>
            <person name="Nunez-Acuna G."/>
            <person name="Valenzuela-Miranda D."/>
            <person name="Goncalves A.T."/>
            <person name="Escobar-Sepulveda H."/>
            <person name="Liachko I."/>
            <person name="Nelson B."/>
            <person name="Roberts S."/>
            <person name="Warren W."/>
        </authorList>
    </citation>
    <scope>NUCLEOTIDE SEQUENCE</scope>
    <source>
        <tissue evidence="2">Whole tissue</tissue>
    </source>
</reference>